<gene>
    <name evidence="2" type="ORF">SCLCIDRAFT_27833</name>
</gene>
<dbReference type="EMBL" id="KN822082">
    <property type="protein sequence ID" value="KIM58671.1"/>
    <property type="molecule type" value="Genomic_DNA"/>
</dbReference>
<dbReference type="OrthoDB" id="2627755at2759"/>
<dbReference type="PANTHER" id="PTHR38248">
    <property type="entry name" value="FUNK1 6"/>
    <property type="match status" value="1"/>
</dbReference>
<dbReference type="InParanoid" id="A0A0C3DRR7"/>
<proteinExistence type="predicted"/>
<dbReference type="STRING" id="1036808.A0A0C3DRR7"/>
<keyword evidence="3" id="KW-1185">Reference proteome</keyword>
<sequence>MPGTDSPNKPDIVCLDPVNLVDFRTILTILEVKSSAMMKSEIFQLCAQRARLIFSSQDMRCFMVTSLLHQDKLTIVLFDCGGSIVFSPFNIHSEPDTFAWFVLGFLCAAPPYLGYNPSVRTGTTRNLMFHHLQLHIKFTLFISTQIHSCGTVIWLAEVGPQSDLANIHREIRLKDGDPVIIKTTWVDNSSAITEGIILSLLASKGVQGAPVLIYEDFVLQPCFDAKETKVSDGNILELSKESVKDLPRESMACMEGFAPRTPVHMLSKLWGTPITCFRSARELLGIIIDVLMTHQQALSNYDVTPDGKKVKGCFRILHCDTSPMNIGMVPQSHSTFPSDPTRGDDYHGLLFDWGFAAVDPLLDDSKADVPVTEVTNDVIEVARLLRPAVPSHINRSMDVPAPNTYNANFLVAENGVLDDRTITYITWLLESEDPGLGIMGTQLFIASELLLGTEGHVPHQIHHDLESILLVLVAMCSDSPPRDALPESTFIVKWLFPDQDDISISKTRLSIFTSEMRFEHEINVISPYFSPLEMCLRELHQLMYGMSYDEYFKETRMHPTYKEMVKSLRRAIDQLPPDRTTHYEPSALVKAQYPPMSPEGI</sequence>
<dbReference type="PANTHER" id="PTHR38248:SF2">
    <property type="entry name" value="FUNK1 11"/>
    <property type="match status" value="1"/>
</dbReference>
<reference evidence="2 3" key="1">
    <citation type="submission" date="2014-04" db="EMBL/GenBank/DDBJ databases">
        <authorList>
            <consortium name="DOE Joint Genome Institute"/>
            <person name="Kuo A."/>
            <person name="Kohler A."/>
            <person name="Nagy L.G."/>
            <person name="Floudas D."/>
            <person name="Copeland A."/>
            <person name="Barry K.W."/>
            <person name="Cichocki N."/>
            <person name="Veneault-Fourrey C."/>
            <person name="LaButti K."/>
            <person name="Lindquist E.A."/>
            <person name="Lipzen A."/>
            <person name="Lundell T."/>
            <person name="Morin E."/>
            <person name="Murat C."/>
            <person name="Sun H."/>
            <person name="Tunlid A."/>
            <person name="Henrissat B."/>
            <person name="Grigoriev I.V."/>
            <person name="Hibbett D.S."/>
            <person name="Martin F."/>
            <person name="Nordberg H.P."/>
            <person name="Cantor M.N."/>
            <person name="Hua S.X."/>
        </authorList>
    </citation>
    <scope>NUCLEOTIDE SEQUENCE [LARGE SCALE GENOMIC DNA]</scope>
    <source>
        <strain evidence="2 3">Foug A</strain>
    </source>
</reference>
<dbReference type="AlphaFoldDB" id="A0A0C3DRR7"/>
<name>A0A0C3DRR7_9AGAM</name>
<evidence type="ECO:0000313" key="2">
    <source>
        <dbReference type="EMBL" id="KIM58671.1"/>
    </source>
</evidence>
<protein>
    <recommendedName>
        <fullName evidence="1">Fungal-type protein kinase domain-containing protein</fullName>
    </recommendedName>
</protein>
<reference evidence="3" key="2">
    <citation type="submission" date="2015-01" db="EMBL/GenBank/DDBJ databases">
        <title>Evolutionary Origins and Diversification of the Mycorrhizal Mutualists.</title>
        <authorList>
            <consortium name="DOE Joint Genome Institute"/>
            <consortium name="Mycorrhizal Genomics Consortium"/>
            <person name="Kohler A."/>
            <person name="Kuo A."/>
            <person name="Nagy L.G."/>
            <person name="Floudas D."/>
            <person name="Copeland A."/>
            <person name="Barry K.W."/>
            <person name="Cichocki N."/>
            <person name="Veneault-Fourrey C."/>
            <person name="LaButti K."/>
            <person name="Lindquist E.A."/>
            <person name="Lipzen A."/>
            <person name="Lundell T."/>
            <person name="Morin E."/>
            <person name="Murat C."/>
            <person name="Riley R."/>
            <person name="Ohm R."/>
            <person name="Sun H."/>
            <person name="Tunlid A."/>
            <person name="Henrissat B."/>
            <person name="Grigoriev I.V."/>
            <person name="Hibbett D.S."/>
            <person name="Martin F."/>
        </authorList>
    </citation>
    <scope>NUCLEOTIDE SEQUENCE [LARGE SCALE GENOMIC DNA]</scope>
    <source>
        <strain evidence="3">Foug A</strain>
    </source>
</reference>
<dbReference type="HOGENOM" id="CLU_454286_0_0_1"/>
<organism evidence="2 3">
    <name type="scientific">Scleroderma citrinum Foug A</name>
    <dbReference type="NCBI Taxonomy" id="1036808"/>
    <lineage>
        <taxon>Eukaryota</taxon>
        <taxon>Fungi</taxon>
        <taxon>Dikarya</taxon>
        <taxon>Basidiomycota</taxon>
        <taxon>Agaricomycotina</taxon>
        <taxon>Agaricomycetes</taxon>
        <taxon>Agaricomycetidae</taxon>
        <taxon>Boletales</taxon>
        <taxon>Sclerodermatineae</taxon>
        <taxon>Sclerodermataceae</taxon>
        <taxon>Scleroderma</taxon>
    </lineage>
</organism>
<evidence type="ECO:0000313" key="3">
    <source>
        <dbReference type="Proteomes" id="UP000053989"/>
    </source>
</evidence>
<accession>A0A0C3DRR7</accession>
<evidence type="ECO:0000259" key="1">
    <source>
        <dbReference type="Pfam" id="PF17667"/>
    </source>
</evidence>
<feature type="domain" description="Fungal-type protein kinase" evidence="1">
    <location>
        <begin position="21"/>
        <end position="329"/>
    </location>
</feature>
<dbReference type="Proteomes" id="UP000053989">
    <property type="component" value="Unassembled WGS sequence"/>
</dbReference>
<dbReference type="InterPro" id="IPR040976">
    <property type="entry name" value="Pkinase_fungal"/>
</dbReference>
<dbReference type="Pfam" id="PF17667">
    <property type="entry name" value="Pkinase_fungal"/>
    <property type="match status" value="1"/>
</dbReference>